<name>A0A841L3L8_9SPHN</name>
<dbReference type="CDD" id="cd01085">
    <property type="entry name" value="APP"/>
    <property type="match status" value="1"/>
</dbReference>
<keyword evidence="7" id="KW-0031">Aminopeptidase</keyword>
<dbReference type="InterPro" id="IPR000587">
    <property type="entry name" value="Creatinase_N"/>
</dbReference>
<dbReference type="AlphaFoldDB" id="A0A841L3L8"/>
<dbReference type="EMBL" id="JACIIV010000008">
    <property type="protein sequence ID" value="MBB6227224.1"/>
    <property type="molecule type" value="Genomic_DNA"/>
</dbReference>
<reference evidence="7 8" key="1">
    <citation type="submission" date="2020-08" db="EMBL/GenBank/DDBJ databases">
        <title>Genomic Encyclopedia of Type Strains, Phase IV (KMG-IV): sequencing the most valuable type-strain genomes for metagenomic binning, comparative biology and taxonomic classification.</title>
        <authorList>
            <person name="Goeker M."/>
        </authorList>
    </citation>
    <scope>NUCLEOTIDE SEQUENCE [LARGE SCALE GENOMIC DNA]</scope>
    <source>
        <strain evidence="7 8">DSM 102189</strain>
    </source>
</reference>
<dbReference type="PANTHER" id="PTHR43763:SF6">
    <property type="entry name" value="XAA-PRO AMINOPEPTIDASE 1"/>
    <property type="match status" value="1"/>
</dbReference>
<sequence>MTAPPTAPLRAPLTAHAARLAALRTELAARGLDGFVVPLTDEHMSEYVGSYAQRLAWLTGFHGSAGHAAVLADRAAIFTDGRYTIQVRAQVDGDLFEYQDIPATSATDWLAAHAPAGARIGHDQWLHTRSWARTTAAALAARGAELVATETNPIDAIWQDQPAPSLAPVEVHADQFAGRSSADKRAALAATLRDRKIDCAVISALDSIAWALNIRGRDVDHTPVALAFALLHADASVDLFTAPEKITPAVRDHLGQGVRTHDRSAFAAHLATLTGKRVQVDPASGVAGIFNALEAGGAKIIEGRDPCVLPKAIKNPVEIAGTQAAHRRDGAALTRFLHWVKAQPPGAEDELSASDQLLSFRRETNMLEDLSFDTISGSGPNGAIVHYRSSPATNRPLEDGSLYLVDSGGQYRDGTTDVTRTLAIGTPSAEMQDRYTRVLKGHIALATAVFPAGTRGGQLDSLARAPLWAAGLDYAHGTGHGVGSYLAVHEGPQRIASSAAYAGSDEPLVAGMILSNEPGYYKTGAYGIRIENLVLIEEADVPGAEKPMLRFRELTLAPLDRDLIEPSLLSAHEIAWIDAYHARVRAELGDALPEETRGWFEAATAALG</sequence>
<evidence type="ECO:0000313" key="7">
    <source>
        <dbReference type="EMBL" id="MBB6227224.1"/>
    </source>
</evidence>
<organism evidence="7 8">
    <name type="scientific">Polymorphobacter multimanifer</name>
    <dbReference type="NCBI Taxonomy" id="1070431"/>
    <lineage>
        <taxon>Bacteria</taxon>
        <taxon>Pseudomonadati</taxon>
        <taxon>Pseudomonadota</taxon>
        <taxon>Alphaproteobacteria</taxon>
        <taxon>Sphingomonadales</taxon>
        <taxon>Sphingosinicellaceae</taxon>
        <taxon>Polymorphobacter</taxon>
    </lineage>
</organism>
<feature type="domain" description="Peptidase M24 C-terminal" evidence="6">
    <location>
        <begin position="547"/>
        <end position="606"/>
    </location>
</feature>
<proteinExistence type="inferred from homology"/>
<dbReference type="FunFam" id="3.90.230.10:FF:000009">
    <property type="entry name" value="xaa-Pro aminopeptidase 2"/>
    <property type="match status" value="1"/>
</dbReference>
<dbReference type="InterPro" id="IPR029149">
    <property type="entry name" value="Creatin/AminoP/Spt16_N"/>
</dbReference>
<dbReference type="InterPro" id="IPR033740">
    <property type="entry name" value="Pept_M24B"/>
</dbReference>
<dbReference type="SUPFAM" id="SSF55920">
    <property type="entry name" value="Creatinase/aminopeptidase"/>
    <property type="match status" value="1"/>
</dbReference>
<evidence type="ECO:0000256" key="1">
    <source>
        <dbReference type="ARBA" id="ARBA00008766"/>
    </source>
</evidence>
<dbReference type="PANTHER" id="PTHR43763">
    <property type="entry name" value="XAA-PRO AMINOPEPTIDASE 1"/>
    <property type="match status" value="1"/>
</dbReference>
<evidence type="ECO:0000256" key="2">
    <source>
        <dbReference type="ARBA" id="ARBA00022723"/>
    </source>
</evidence>
<evidence type="ECO:0000313" key="8">
    <source>
        <dbReference type="Proteomes" id="UP000538147"/>
    </source>
</evidence>
<dbReference type="InterPro" id="IPR032416">
    <property type="entry name" value="Peptidase_M24_C"/>
</dbReference>
<evidence type="ECO:0000259" key="6">
    <source>
        <dbReference type="Pfam" id="PF16188"/>
    </source>
</evidence>
<dbReference type="Pfam" id="PF00557">
    <property type="entry name" value="Peptidase_M24"/>
    <property type="match status" value="1"/>
</dbReference>
<feature type="domain" description="Peptidase M24" evidence="4">
    <location>
        <begin position="322"/>
        <end position="538"/>
    </location>
</feature>
<dbReference type="Pfam" id="PF01321">
    <property type="entry name" value="Creatinase_N"/>
    <property type="match status" value="1"/>
</dbReference>
<keyword evidence="7" id="KW-0645">Protease</keyword>
<dbReference type="InterPro" id="IPR050422">
    <property type="entry name" value="X-Pro_aminopeptidase_P"/>
</dbReference>
<dbReference type="InterPro" id="IPR036005">
    <property type="entry name" value="Creatinase/aminopeptidase-like"/>
</dbReference>
<dbReference type="Proteomes" id="UP000538147">
    <property type="component" value="Unassembled WGS sequence"/>
</dbReference>
<keyword evidence="2" id="KW-0479">Metal-binding</keyword>
<dbReference type="InterPro" id="IPR000994">
    <property type="entry name" value="Pept_M24"/>
</dbReference>
<dbReference type="Pfam" id="PF16189">
    <property type="entry name" value="Creatinase_N_2"/>
    <property type="match status" value="1"/>
</dbReference>
<comment type="similarity">
    <text evidence="1">Belongs to the peptidase M24B family.</text>
</comment>
<dbReference type="GO" id="GO:0005737">
    <property type="term" value="C:cytoplasm"/>
    <property type="evidence" value="ECO:0007669"/>
    <property type="project" value="UniProtKB-ARBA"/>
</dbReference>
<dbReference type="GO" id="GO:0046872">
    <property type="term" value="F:metal ion binding"/>
    <property type="evidence" value="ECO:0007669"/>
    <property type="project" value="UniProtKB-KW"/>
</dbReference>
<dbReference type="SUPFAM" id="SSF53092">
    <property type="entry name" value="Creatinase/prolidase N-terminal domain"/>
    <property type="match status" value="1"/>
</dbReference>
<evidence type="ECO:0000256" key="3">
    <source>
        <dbReference type="ARBA" id="ARBA00022801"/>
    </source>
</evidence>
<keyword evidence="8" id="KW-1185">Reference proteome</keyword>
<dbReference type="Gene3D" id="3.90.230.10">
    <property type="entry name" value="Creatinase/methionine aminopeptidase superfamily"/>
    <property type="match status" value="1"/>
</dbReference>
<dbReference type="Pfam" id="PF16188">
    <property type="entry name" value="Peptidase_M24_C"/>
    <property type="match status" value="1"/>
</dbReference>
<dbReference type="GO" id="GO:0070006">
    <property type="term" value="F:metalloaminopeptidase activity"/>
    <property type="evidence" value="ECO:0007669"/>
    <property type="project" value="InterPro"/>
</dbReference>
<gene>
    <name evidence="7" type="ORF">FHS79_001388</name>
</gene>
<keyword evidence="3 7" id="KW-0378">Hydrolase</keyword>
<evidence type="ECO:0000259" key="5">
    <source>
        <dbReference type="Pfam" id="PF01321"/>
    </source>
</evidence>
<accession>A0A841L3L8</accession>
<comment type="caution">
    <text evidence="7">The sequence shown here is derived from an EMBL/GenBank/DDBJ whole genome shotgun (WGS) entry which is preliminary data.</text>
</comment>
<dbReference type="Gene3D" id="3.40.350.10">
    <property type="entry name" value="Creatinase/prolidase N-terminal domain"/>
    <property type="match status" value="2"/>
</dbReference>
<evidence type="ECO:0000259" key="4">
    <source>
        <dbReference type="Pfam" id="PF00557"/>
    </source>
</evidence>
<protein>
    <submittedName>
        <fullName evidence="7">Xaa-Pro aminopeptidase</fullName>
        <ecNumber evidence="7">3.4.11.9</ecNumber>
    </submittedName>
</protein>
<dbReference type="EC" id="3.4.11.9" evidence="7"/>
<feature type="domain" description="Creatinase N-terminal" evidence="5">
    <location>
        <begin position="19"/>
        <end position="149"/>
    </location>
</feature>